<keyword evidence="1 5" id="KW-0963">Cytoplasm</keyword>
<dbReference type="UniPathway" id="UPA00392"/>
<keyword evidence="2 5" id="KW-0808">Transferase</keyword>
<proteinExistence type="inferred from homology"/>
<reference evidence="6 7" key="1">
    <citation type="journal article" date="2017" name="Nat. Commun.">
        <title>In situ click chemistry generation of cyclooxygenase-2 inhibitors.</title>
        <authorList>
            <person name="Bhardwaj A."/>
            <person name="Kaur J."/>
            <person name="Wuest M."/>
            <person name="Wuest F."/>
        </authorList>
    </citation>
    <scope>NUCLEOTIDE SEQUENCE [LARGE SCALE GENOMIC DNA]</scope>
    <source>
        <strain evidence="6">S2_018_000_R2_106</strain>
    </source>
</reference>
<keyword evidence="6" id="KW-0413">Isomerase</keyword>
<evidence type="ECO:0000256" key="4">
    <source>
        <dbReference type="ARBA" id="ARBA00022785"/>
    </source>
</evidence>
<dbReference type="GO" id="GO:0005737">
    <property type="term" value="C:cytoplasm"/>
    <property type="evidence" value="ECO:0007669"/>
    <property type="project" value="UniProtKB-SubCell"/>
</dbReference>
<dbReference type="PANTHER" id="PTHR30307">
    <property type="entry name" value="S-ADENOSYLMETHIONINE:TRNA RIBOSYLTRANSFERASE-ISOMERASE"/>
    <property type="match status" value="1"/>
</dbReference>
<evidence type="ECO:0000256" key="2">
    <source>
        <dbReference type="ARBA" id="ARBA00022679"/>
    </source>
</evidence>
<evidence type="ECO:0000313" key="6">
    <source>
        <dbReference type="EMBL" id="TKW60968.1"/>
    </source>
</evidence>
<dbReference type="PANTHER" id="PTHR30307:SF0">
    <property type="entry name" value="S-ADENOSYLMETHIONINE:TRNA RIBOSYLTRANSFERASE-ISOMERASE"/>
    <property type="match status" value="1"/>
</dbReference>
<dbReference type="Gene3D" id="3.40.1780.10">
    <property type="entry name" value="QueA-like"/>
    <property type="match status" value="1"/>
</dbReference>
<keyword evidence="4 5" id="KW-0671">Queuosine biosynthesis</keyword>
<dbReference type="Gene3D" id="2.40.10.240">
    <property type="entry name" value="QueA-like"/>
    <property type="match status" value="1"/>
</dbReference>
<comment type="subunit">
    <text evidence="5">Monomer.</text>
</comment>
<dbReference type="EMBL" id="VAFM01000002">
    <property type="protein sequence ID" value="TKW60968.1"/>
    <property type="molecule type" value="Genomic_DNA"/>
</dbReference>
<evidence type="ECO:0000256" key="1">
    <source>
        <dbReference type="ARBA" id="ARBA00022490"/>
    </source>
</evidence>
<comment type="function">
    <text evidence="5">Transfers and isomerizes the ribose moiety from AdoMet to the 7-aminomethyl group of 7-deazaguanine (preQ1-tRNA) to give epoxyqueuosine (oQ-tRNA).</text>
</comment>
<dbReference type="NCBIfam" id="NF001140">
    <property type="entry name" value="PRK00147.1"/>
    <property type="match status" value="1"/>
</dbReference>
<name>A0A6N4R0W2_BLAVI</name>
<comment type="similarity">
    <text evidence="5">Belongs to the QueA family.</text>
</comment>
<keyword evidence="3 5" id="KW-0949">S-adenosyl-L-methionine</keyword>
<dbReference type="InterPro" id="IPR036100">
    <property type="entry name" value="QueA_sf"/>
</dbReference>
<dbReference type="SUPFAM" id="SSF111337">
    <property type="entry name" value="QueA-like"/>
    <property type="match status" value="1"/>
</dbReference>
<evidence type="ECO:0000256" key="5">
    <source>
        <dbReference type="HAMAP-Rule" id="MF_00113"/>
    </source>
</evidence>
<sequence>MDSAPYNYTLPDELIAHVAAEPRDSARLMVWPQAEEKMFRDLPHLLEAGDLLVVNASKVIPARLYGVRPAREAGGTDVNVEFLLHRPLDGGLTRWQVFGKPMRRLRVGDRVVLDGGAVAVIEAVDGQAVIRFEMEPTEIAGYLEKHGHTPLPPYIHAEDTAAVRARYQTVYANPATPGSVAAPTAGLHFTDEVFAALKAKGVQVAEVTLHVGAGTFLNPTPEQIAEGKLHAEWAHVSAKTAALIKATKAKGGKVIPVGTTALRTLETWGKAGLPDEGFTGETTLFIQPGKFEFKVADRLITNFHLPQSSLLMLVAAFIGEESLAALYQRAIADGFRFYSFGDSSLLTRKDS</sequence>
<dbReference type="Proteomes" id="UP000320948">
    <property type="component" value="Unassembled WGS sequence"/>
</dbReference>
<dbReference type="InterPro" id="IPR042119">
    <property type="entry name" value="QueA_dom2"/>
</dbReference>
<comment type="catalytic activity">
    <reaction evidence="5">
        <text>7-aminomethyl-7-carbaguanosine(34) in tRNA + S-adenosyl-L-methionine = epoxyqueuosine(34) in tRNA + adenine + L-methionine + 2 H(+)</text>
        <dbReference type="Rhea" id="RHEA:32155"/>
        <dbReference type="Rhea" id="RHEA-COMP:10342"/>
        <dbReference type="Rhea" id="RHEA-COMP:18582"/>
        <dbReference type="ChEBI" id="CHEBI:15378"/>
        <dbReference type="ChEBI" id="CHEBI:16708"/>
        <dbReference type="ChEBI" id="CHEBI:57844"/>
        <dbReference type="ChEBI" id="CHEBI:59789"/>
        <dbReference type="ChEBI" id="CHEBI:82833"/>
        <dbReference type="ChEBI" id="CHEBI:194443"/>
        <dbReference type="EC" id="2.4.99.17"/>
    </reaction>
</comment>
<organism evidence="6 7">
    <name type="scientific">Blastochloris viridis</name>
    <name type="common">Rhodopseudomonas viridis</name>
    <dbReference type="NCBI Taxonomy" id="1079"/>
    <lineage>
        <taxon>Bacteria</taxon>
        <taxon>Pseudomonadati</taxon>
        <taxon>Pseudomonadota</taxon>
        <taxon>Alphaproteobacteria</taxon>
        <taxon>Hyphomicrobiales</taxon>
        <taxon>Blastochloridaceae</taxon>
        <taxon>Blastochloris</taxon>
    </lineage>
</organism>
<dbReference type="GO" id="GO:0008616">
    <property type="term" value="P:tRNA queuosine(34) biosynthetic process"/>
    <property type="evidence" value="ECO:0007669"/>
    <property type="project" value="UniProtKB-UniRule"/>
</dbReference>
<comment type="caution">
    <text evidence="6">The sequence shown here is derived from an EMBL/GenBank/DDBJ whole genome shotgun (WGS) entry which is preliminary data.</text>
</comment>
<dbReference type="HAMAP" id="MF_00113">
    <property type="entry name" value="QueA"/>
    <property type="match status" value="1"/>
</dbReference>
<keyword evidence="6" id="KW-0328">Glycosyltransferase</keyword>
<comment type="subcellular location">
    <subcellularLocation>
        <location evidence="5">Cytoplasm</location>
    </subcellularLocation>
</comment>
<dbReference type="InterPro" id="IPR042118">
    <property type="entry name" value="QueA_dom1"/>
</dbReference>
<gene>
    <name evidence="5 6" type="primary">queA</name>
    <name evidence="6" type="ORF">DI628_06050</name>
</gene>
<evidence type="ECO:0000313" key="7">
    <source>
        <dbReference type="Proteomes" id="UP000320948"/>
    </source>
</evidence>
<dbReference type="AlphaFoldDB" id="A0A6N4R0W2"/>
<dbReference type="InterPro" id="IPR003699">
    <property type="entry name" value="QueA"/>
</dbReference>
<comment type="pathway">
    <text evidence="5">tRNA modification; tRNA-queuosine biosynthesis.</text>
</comment>
<protein>
    <recommendedName>
        <fullName evidence="5">S-adenosylmethionine:tRNA ribosyltransferase-isomerase</fullName>
        <ecNumber evidence="5">2.4.99.17</ecNumber>
    </recommendedName>
    <alternativeName>
        <fullName evidence="5">Queuosine biosynthesis protein QueA</fullName>
    </alternativeName>
</protein>
<dbReference type="Pfam" id="PF02547">
    <property type="entry name" value="Queuosine_synth"/>
    <property type="match status" value="1"/>
</dbReference>
<accession>A0A6N4R0W2</accession>
<evidence type="ECO:0000256" key="3">
    <source>
        <dbReference type="ARBA" id="ARBA00022691"/>
    </source>
</evidence>
<dbReference type="GO" id="GO:0051075">
    <property type="term" value="F:S-adenosylmethionine:tRNA ribosyltransferase-isomerase activity"/>
    <property type="evidence" value="ECO:0007669"/>
    <property type="project" value="UniProtKB-EC"/>
</dbReference>
<dbReference type="NCBIfam" id="TIGR00113">
    <property type="entry name" value="queA"/>
    <property type="match status" value="1"/>
</dbReference>
<dbReference type="EC" id="2.4.99.17" evidence="5"/>